<evidence type="ECO:0000313" key="3">
    <source>
        <dbReference type="Proteomes" id="UP000001611"/>
    </source>
</evidence>
<feature type="compositionally biased region" description="Polar residues" evidence="1">
    <location>
        <begin position="83"/>
        <end position="107"/>
    </location>
</feature>
<dbReference type="GeneID" id="20710283"/>
<sequence length="141" mass="15566">MSLSMPLPPAAVVESEDLAEGNGFCHLSLPMYFEHSHSYATMTALQRSLAAPTHQLRQADARQIPPRRRGTKPSNPGYRSDLENTLSVSSSGQGTWHNNEPLTNVSHRTGGRCPERTWRLDAREEGVDGTCNLLHRPSAHP</sequence>
<evidence type="ECO:0000313" key="2">
    <source>
        <dbReference type="EMBL" id="EGY18486.1"/>
    </source>
</evidence>
<dbReference type="KEGG" id="vda:VDAG_08820"/>
<accession>G2XF88</accession>
<keyword evidence="3" id="KW-1185">Reference proteome</keyword>
<dbReference type="HOGENOM" id="CLU_1826790_0_0_1"/>
<proteinExistence type="predicted"/>
<dbReference type="AlphaFoldDB" id="G2XF88"/>
<reference evidence="2 3" key="1">
    <citation type="submission" date="2008-03" db="EMBL/GenBank/DDBJ databases">
        <title>The Genome Sequence of Verticillium dahliae VdLs.17.</title>
        <authorList>
            <consortium name="The Broad Institute Genome Sequencing Platform"/>
            <person name="Ma L.-J.J."/>
            <person name="Klosterman S.J."/>
            <person name="Subbarao K."/>
            <person name="Dobinson K."/>
            <person name="Veronese P."/>
            <person name="Kang S."/>
            <person name="Gold S.E."/>
            <person name="Young S."/>
            <person name="Jaffe D."/>
            <person name="Gnerre S."/>
            <person name="Berlin A."/>
            <person name="Heiman D."/>
            <person name="Hepburn T."/>
            <person name="Sykes S."/>
            <person name="Alvarado L."/>
            <person name="Kodira C.D."/>
            <person name="Lander E."/>
            <person name="Galagan J."/>
            <person name="Nusbaum C."/>
            <person name="Birren B."/>
        </authorList>
    </citation>
    <scope>NUCLEOTIDE SEQUENCE [LARGE SCALE GENOMIC DNA]</scope>
    <source>
        <strain evidence="3">VdLs.17 / ATCC MYA-4575 / FGSC 10137</strain>
    </source>
</reference>
<name>G2XF88_VERDV</name>
<evidence type="ECO:0000256" key="1">
    <source>
        <dbReference type="SAM" id="MobiDB-lite"/>
    </source>
</evidence>
<gene>
    <name evidence="2" type="ORF">VDAG_08820</name>
</gene>
<dbReference type="Proteomes" id="UP000001611">
    <property type="component" value="Chromosome 1"/>
</dbReference>
<organism evidence="2 3">
    <name type="scientific">Verticillium dahliae (strain VdLs.17 / ATCC MYA-4575 / FGSC 10137)</name>
    <name type="common">Verticillium wilt</name>
    <dbReference type="NCBI Taxonomy" id="498257"/>
    <lineage>
        <taxon>Eukaryota</taxon>
        <taxon>Fungi</taxon>
        <taxon>Dikarya</taxon>
        <taxon>Ascomycota</taxon>
        <taxon>Pezizomycotina</taxon>
        <taxon>Sordariomycetes</taxon>
        <taxon>Hypocreomycetidae</taxon>
        <taxon>Glomerellales</taxon>
        <taxon>Plectosphaerellaceae</taxon>
        <taxon>Verticillium</taxon>
    </lineage>
</organism>
<dbReference type="EMBL" id="DS572716">
    <property type="protein sequence ID" value="EGY18486.1"/>
    <property type="molecule type" value="Genomic_DNA"/>
</dbReference>
<dbReference type="RefSeq" id="XP_009649432.1">
    <property type="nucleotide sequence ID" value="XM_009651137.1"/>
</dbReference>
<protein>
    <submittedName>
        <fullName evidence="2">Uncharacterized protein</fullName>
    </submittedName>
</protein>
<dbReference type="InParanoid" id="G2XF88"/>
<feature type="region of interest" description="Disordered" evidence="1">
    <location>
        <begin position="51"/>
        <end position="112"/>
    </location>
</feature>